<dbReference type="InterPro" id="IPR023192">
    <property type="entry name" value="TGS-like_dom_sf"/>
</dbReference>
<dbReference type="PIRSF" id="PIRSF006641">
    <property type="entry name" value="CHP00092"/>
    <property type="match status" value="1"/>
</dbReference>
<evidence type="ECO:0000256" key="4">
    <source>
        <dbReference type="ARBA" id="ARBA00022842"/>
    </source>
</evidence>
<dbReference type="Gene3D" id="3.10.20.30">
    <property type="match status" value="1"/>
</dbReference>
<sequence length="369" mass="40414">MGLNCGIVGLPNVGKSTIFSAITSAPAEAANYPFCTIEPNVGIVAMHDPRMKAIGDIIGPEKMVYTTVEFVDIAGLVKGASKGEGLGNQFLGHIRAVDGIVHVVRCFDDGDIIHVHGKVNPKDDIETINLELAFADLEVVEKKLANIPKLLKSQNKDVLTSAKIQLPILENLKTQLEAGVAARNVEMSDEDREAIKDLNLITGKKVIYLCNVDEEGLSKDNDYVTAVKAYAKAENSEVMVLCGKLESEIAALETLEEKKEFLEAAGITESGLDKLTRAAYNMLGLKTYFTAGVKEVRAWTFHDGYKAPQCAGVIHSDFERGFIKAEVFHFDDLIKYGSEAKVKEAGKFRVEGKEYVVKDGDIMHFRFNV</sequence>
<dbReference type="NCBIfam" id="TIGR00092">
    <property type="entry name" value="redox-regulated ATPase YchF"/>
    <property type="match status" value="1"/>
</dbReference>
<evidence type="ECO:0000256" key="2">
    <source>
        <dbReference type="ARBA" id="ARBA00022741"/>
    </source>
</evidence>
<gene>
    <name evidence="5" type="primary">ychF</name>
    <name evidence="6" type="ORF">C0V70_18670</name>
</gene>
<dbReference type="Pfam" id="PF06071">
    <property type="entry name" value="YchF-GTPase_C"/>
    <property type="match status" value="1"/>
</dbReference>
<reference evidence="6 7" key="1">
    <citation type="submission" date="2018-01" db="EMBL/GenBank/DDBJ databases">
        <title>Complete genome sequence of Bacteriovorax stolpii DSM12778.</title>
        <authorList>
            <person name="Tang B."/>
            <person name="Chang J."/>
        </authorList>
    </citation>
    <scope>NUCLEOTIDE SEQUENCE [LARGE SCALE GENOMIC DNA]</scope>
    <source>
        <strain evidence="6 7">DSM 12778</strain>
    </source>
</reference>
<feature type="binding site" evidence="5">
    <location>
        <begin position="12"/>
        <end position="17"/>
    </location>
    <ligand>
        <name>ATP</name>
        <dbReference type="ChEBI" id="CHEBI:30616"/>
    </ligand>
</feature>
<dbReference type="AlphaFoldDB" id="A0A2K9NX69"/>
<dbReference type="SUPFAM" id="SSF81271">
    <property type="entry name" value="TGS-like"/>
    <property type="match status" value="1"/>
</dbReference>
<dbReference type="InterPro" id="IPR041706">
    <property type="entry name" value="YchF_N"/>
</dbReference>
<protein>
    <recommendedName>
        <fullName evidence="5">Ribosome-binding ATPase YchF</fullName>
    </recommendedName>
</protein>
<dbReference type="GO" id="GO:0046872">
    <property type="term" value="F:metal ion binding"/>
    <property type="evidence" value="ECO:0007669"/>
    <property type="project" value="UniProtKB-KW"/>
</dbReference>
<dbReference type="GO" id="GO:0016887">
    <property type="term" value="F:ATP hydrolysis activity"/>
    <property type="evidence" value="ECO:0007669"/>
    <property type="project" value="UniProtKB-UniRule"/>
</dbReference>
<dbReference type="CDD" id="cd01900">
    <property type="entry name" value="YchF"/>
    <property type="match status" value="1"/>
</dbReference>
<dbReference type="InterPro" id="IPR006073">
    <property type="entry name" value="GTP-bd"/>
</dbReference>
<dbReference type="FunFam" id="1.10.150.300:FF:000001">
    <property type="entry name" value="Ribosome-binding ATPase YchF"/>
    <property type="match status" value="1"/>
</dbReference>
<evidence type="ECO:0000256" key="5">
    <source>
        <dbReference type="HAMAP-Rule" id="MF_00944"/>
    </source>
</evidence>
<evidence type="ECO:0000313" key="6">
    <source>
        <dbReference type="EMBL" id="AUO00093.1"/>
    </source>
</evidence>
<evidence type="ECO:0000256" key="1">
    <source>
        <dbReference type="ARBA" id="ARBA00022723"/>
    </source>
</evidence>
<keyword evidence="4" id="KW-0460">Magnesium</keyword>
<comment type="similarity">
    <text evidence="5">Belongs to the TRAFAC class OBG-HflX-like GTPase superfamily. OBG GTPase family. YchF/OLA1 subfamily.</text>
</comment>
<dbReference type="InterPro" id="IPR004396">
    <property type="entry name" value="ATPase_YchF/OLA1"/>
</dbReference>
<dbReference type="GO" id="GO:0005737">
    <property type="term" value="C:cytoplasm"/>
    <property type="evidence" value="ECO:0007669"/>
    <property type="project" value="TreeGrafter"/>
</dbReference>
<dbReference type="RefSeq" id="WP_102245380.1">
    <property type="nucleotide sequence ID" value="NZ_CP025704.1"/>
</dbReference>
<dbReference type="Proteomes" id="UP000235584">
    <property type="component" value="Chromosome"/>
</dbReference>
<dbReference type="Pfam" id="PF01926">
    <property type="entry name" value="MMR_HSR1"/>
    <property type="match status" value="1"/>
</dbReference>
<dbReference type="PANTHER" id="PTHR23305">
    <property type="entry name" value="OBG GTPASE FAMILY"/>
    <property type="match status" value="1"/>
</dbReference>
<accession>A0A2K9NX69</accession>
<dbReference type="InterPro" id="IPR031167">
    <property type="entry name" value="G_OBG"/>
</dbReference>
<evidence type="ECO:0000256" key="3">
    <source>
        <dbReference type="ARBA" id="ARBA00022840"/>
    </source>
</evidence>
<dbReference type="KEGG" id="bsto:C0V70_18670"/>
<keyword evidence="2 5" id="KW-0547">Nucleotide-binding</keyword>
<dbReference type="GO" id="GO:0043023">
    <property type="term" value="F:ribosomal large subunit binding"/>
    <property type="evidence" value="ECO:0007669"/>
    <property type="project" value="UniProtKB-UniRule"/>
</dbReference>
<dbReference type="EMBL" id="CP025704">
    <property type="protein sequence ID" value="AUO00093.1"/>
    <property type="molecule type" value="Genomic_DNA"/>
</dbReference>
<dbReference type="HAMAP" id="MF_00944">
    <property type="entry name" value="YchF_OLA1_ATPase"/>
    <property type="match status" value="1"/>
</dbReference>
<dbReference type="Gene3D" id="1.10.150.300">
    <property type="entry name" value="TGS-like domain"/>
    <property type="match status" value="1"/>
</dbReference>
<dbReference type="PRINTS" id="PR00326">
    <property type="entry name" value="GTP1OBG"/>
</dbReference>
<dbReference type="SUPFAM" id="SSF52540">
    <property type="entry name" value="P-loop containing nucleoside triphosphate hydrolases"/>
    <property type="match status" value="1"/>
</dbReference>
<dbReference type="FunFam" id="3.10.20.30:FF:000001">
    <property type="entry name" value="Ribosome-binding ATPase YchF"/>
    <property type="match status" value="1"/>
</dbReference>
<dbReference type="Gene3D" id="3.40.50.300">
    <property type="entry name" value="P-loop containing nucleotide triphosphate hydrolases"/>
    <property type="match status" value="1"/>
</dbReference>
<keyword evidence="7" id="KW-1185">Reference proteome</keyword>
<dbReference type="InterPro" id="IPR012676">
    <property type="entry name" value="TGS-like"/>
</dbReference>
<dbReference type="InterPro" id="IPR013029">
    <property type="entry name" value="YchF_C"/>
</dbReference>
<dbReference type="PROSITE" id="PS51710">
    <property type="entry name" value="G_OBG"/>
    <property type="match status" value="1"/>
</dbReference>
<dbReference type="OrthoDB" id="5288966at2"/>
<dbReference type="InterPro" id="IPR027417">
    <property type="entry name" value="P-loop_NTPase"/>
</dbReference>
<comment type="function">
    <text evidence="5">ATPase that binds to both the 70S ribosome and the 50S ribosomal subunit in a nucleotide-independent manner.</text>
</comment>
<proteinExistence type="inferred from homology"/>
<keyword evidence="3 5" id="KW-0067">ATP-binding</keyword>
<evidence type="ECO:0000313" key="7">
    <source>
        <dbReference type="Proteomes" id="UP000235584"/>
    </source>
</evidence>
<dbReference type="GO" id="GO:0005525">
    <property type="term" value="F:GTP binding"/>
    <property type="evidence" value="ECO:0007669"/>
    <property type="project" value="InterPro"/>
</dbReference>
<dbReference type="GO" id="GO:0005524">
    <property type="term" value="F:ATP binding"/>
    <property type="evidence" value="ECO:0007669"/>
    <property type="project" value="UniProtKB-UniRule"/>
</dbReference>
<dbReference type="CDD" id="cd04867">
    <property type="entry name" value="TGS_YchF_OLA1"/>
    <property type="match status" value="1"/>
</dbReference>
<dbReference type="InterPro" id="IPR012675">
    <property type="entry name" value="Beta-grasp_dom_sf"/>
</dbReference>
<keyword evidence="1" id="KW-0479">Metal-binding</keyword>
<organism evidence="6 7">
    <name type="scientific">Bacteriovorax stolpii</name>
    <name type="common">Bdellovibrio stolpii</name>
    <dbReference type="NCBI Taxonomy" id="960"/>
    <lineage>
        <taxon>Bacteria</taxon>
        <taxon>Pseudomonadati</taxon>
        <taxon>Bdellovibrionota</taxon>
        <taxon>Bacteriovoracia</taxon>
        <taxon>Bacteriovoracales</taxon>
        <taxon>Bacteriovoracaceae</taxon>
        <taxon>Bacteriovorax</taxon>
    </lineage>
</organism>
<dbReference type="PANTHER" id="PTHR23305:SF18">
    <property type="entry name" value="OBG-TYPE G DOMAIN-CONTAINING PROTEIN"/>
    <property type="match status" value="1"/>
</dbReference>
<name>A0A2K9NX69_BACTC</name>